<dbReference type="RefSeq" id="WP_169970135.1">
    <property type="nucleotide sequence ID" value="NZ_JABDSR010000014.1"/>
</dbReference>
<comment type="caution">
    <text evidence="2">The sequence shown here is derived from an EMBL/GenBank/DDBJ whole genome shotgun (WGS) entry which is preliminary data.</text>
</comment>
<evidence type="ECO:0000259" key="1">
    <source>
        <dbReference type="Pfam" id="PF13274"/>
    </source>
</evidence>
<reference evidence="2" key="1">
    <citation type="submission" date="2020-04" db="EMBL/GenBank/DDBJ databases">
        <title>Peptoniphilus sp. nov. isolated from swine feces.</title>
        <authorList>
            <person name="Ryu S.W."/>
        </authorList>
    </citation>
    <scope>NUCLEOTIDE SEQUENCE [LARGE SCALE GENOMIC DNA]</scope>
    <source>
        <strain evidence="2">AGMB00490</strain>
    </source>
</reference>
<organism evidence="2 3">
    <name type="scientific">Peptoniphilus faecalis</name>
    <dbReference type="NCBI Taxonomy" id="2731255"/>
    <lineage>
        <taxon>Bacteria</taxon>
        <taxon>Bacillati</taxon>
        <taxon>Bacillota</taxon>
        <taxon>Tissierellia</taxon>
        <taxon>Tissierellales</taxon>
        <taxon>Peptoniphilaceae</taxon>
        <taxon>Peptoniphilus</taxon>
    </lineage>
</organism>
<sequence>MKTKLRNVLLYIVKNYPYGDDLTKTRITKLVYLIDWEYTKKYGKQMTEISWYFDHYGPYVSDVLDEADEDKTVSIQSTFSNFGTIKYIVRPKYDKELIHYEGLDVSEIEVINEVFENTKMLSWNQFINYVYDTPPIKESKKYSHLDLTKFI</sequence>
<proteinExistence type="predicted"/>
<dbReference type="Proteomes" id="UP000568273">
    <property type="component" value="Unassembled WGS sequence"/>
</dbReference>
<gene>
    <name evidence="2" type="ORF">HKO22_08995</name>
</gene>
<dbReference type="InterPro" id="IPR025272">
    <property type="entry name" value="SocA_Panacea"/>
</dbReference>
<accession>A0A848RK45</accession>
<dbReference type="Pfam" id="PF13274">
    <property type="entry name" value="SocA_Panacea"/>
    <property type="match status" value="1"/>
</dbReference>
<dbReference type="EMBL" id="JABDSR010000014">
    <property type="protein sequence ID" value="NMW85863.1"/>
    <property type="molecule type" value="Genomic_DNA"/>
</dbReference>
<keyword evidence="3" id="KW-1185">Reference proteome</keyword>
<feature type="domain" description="Antitoxin SocA-like Panacea" evidence="1">
    <location>
        <begin position="28"/>
        <end position="133"/>
    </location>
</feature>
<name>A0A848RK45_9FIRM</name>
<protein>
    <submittedName>
        <fullName evidence="2">SocA family protein</fullName>
    </submittedName>
</protein>
<evidence type="ECO:0000313" key="2">
    <source>
        <dbReference type="EMBL" id="NMW85863.1"/>
    </source>
</evidence>
<dbReference type="AlphaFoldDB" id="A0A848RK45"/>
<evidence type="ECO:0000313" key="3">
    <source>
        <dbReference type="Proteomes" id="UP000568273"/>
    </source>
</evidence>